<evidence type="ECO:0000256" key="4">
    <source>
        <dbReference type="ARBA" id="ARBA00022475"/>
    </source>
</evidence>
<protein>
    <submittedName>
        <fullName evidence="9">Efflux RND transporter permease subunit</fullName>
    </submittedName>
</protein>
<dbReference type="InterPro" id="IPR027463">
    <property type="entry name" value="AcrB_DN_DC_subdom"/>
</dbReference>
<evidence type="ECO:0000313" key="9">
    <source>
        <dbReference type="EMBL" id="MEY2183886.1"/>
    </source>
</evidence>
<dbReference type="PRINTS" id="PR00702">
    <property type="entry name" value="ACRIFLAVINRP"/>
</dbReference>
<feature type="transmembrane region" description="Helical" evidence="8">
    <location>
        <begin position="911"/>
        <end position="933"/>
    </location>
</feature>
<feature type="transmembrane region" description="Helical" evidence="8">
    <location>
        <begin position="14"/>
        <end position="31"/>
    </location>
</feature>
<organism evidence="9 10">
    <name type="scientific">Rhodanobacter humi</name>
    <dbReference type="NCBI Taxonomy" id="1888173"/>
    <lineage>
        <taxon>Bacteria</taxon>
        <taxon>Pseudomonadati</taxon>
        <taxon>Pseudomonadota</taxon>
        <taxon>Gammaproteobacteria</taxon>
        <taxon>Lysobacterales</taxon>
        <taxon>Rhodanobacteraceae</taxon>
        <taxon>Rhodanobacter</taxon>
    </lineage>
</organism>
<keyword evidence="5 8" id="KW-0812">Transmembrane</keyword>
<feature type="transmembrane region" description="Helical" evidence="8">
    <location>
        <begin position="360"/>
        <end position="380"/>
    </location>
</feature>
<evidence type="ECO:0000256" key="1">
    <source>
        <dbReference type="ARBA" id="ARBA00004651"/>
    </source>
</evidence>
<dbReference type="Proteomes" id="UP001562159">
    <property type="component" value="Unassembled WGS sequence"/>
</dbReference>
<evidence type="ECO:0000256" key="8">
    <source>
        <dbReference type="SAM" id="Phobius"/>
    </source>
</evidence>
<dbReference type="SUPFAM" id="SSF82866">
    <property type="entry name" value="Multidrug efflux transporter AcrB transmembrane domain"/>
    <property type="match status" value="2"/>
</dbReference>
<feature type="transmembrane region" description="Helical" evidence="8">
    <location>
        <begin position="334"/>
        <end position="353"/>
    </location>
</feature>
<dbReference type="PANTHER" id="PTHR32063:SF17">
    <property type="entry name" value="CATION EFFLUX SYSTEM PROTEIN"/>
    <property type="match status" value="1"/>
</dbReference>
<feature type="transmembrane region" description="Helical" evidence="8">
    <location>
        <begin position="987"/>
        <end position="1014"/>
    </location>
</feature>
<evidence type="ECO:0000256" key="2">
    <source>
        <dbReference type="ARBA" id="ARBA00010942"/>
    </source>
</evidence>
<feature type="transmembrane region" description="Helical" evidence="8">
    <location>
        <begin position="885"/>
        <end position="905"/>
    </location>
</feature>
<dbReference type="Gene3D" id="3.30.70.1320">
    <property type="entry name" value="Multidrug efflux transporter AcrB pore domain like"/>
    <property type="match status" value="1"/>
</dbReference>
<dbReference type="PANTHER" id="PTHR32063">
    <property type="match status" value="1"/>
</dbReference>
<feature type="transmembrane region" description="Helical" evidence="8">
    <location>
        <begin position="523"/>
        <end position="547"/>
    </location>
</feature>
<gene>
    <name evidence="9" type="ORF">AB7878_15805</name>
</gene>
<evidence type="ECO:0000256" key="7">
    <source>
        <dbReference type="ARBA" id="ARBA00023136"/>
    </source>
</evidence>
<dbReference type="SUPFAM" id="SSF82714">
    <property type="entry name" value="Multidrug efflux transporter AcrB TolC docking domain, DN and DC subdomains"/>
    <property type="match status" value="2"/>
</dbReference>
<dbReference type="Gene3D" id="3.30.70.1430">
    <property type="entry name" value="Multidrug efflux transporter AcrB pore domain"/>
    <property type="match status" value="2"/>
</dbReference>
<feature type="transmembrane region" description="Helical" evidence="8">
    <location>
        <begin position="436"/>
        <end position="453"/>
    </location>
</feature>
<comment type="caution">
    <text evidence="9">The sequence shown here is derived from an EMBL/GenBank/DDBJ whole genome shotgun (WGS) entry which is preliminary data.</text>
</comment>
<dbReference type="EMBL" id="JBGBPY010000001">
    <property type="protein sequence ID" value="MEY2183886.1"/>
    <property type="molecule type" value="Genomic_DNA"/>
</dbReference>
<keyword evidence="3" id="KW-0813">Transport</keyword>
<dbReference type="Gene3D" id="3.30.2090.10">
    <property type="entry name" value="Multidrug efflux transporter AcrB TolC docking domain, DN and DC subdomains"/>
    <property type="match status" value="2"/>
</dbReference>
<keyword evidence="7 8" id="KW-0472">Membrane</keyword>
<dbReference type="Pfam" id="PF00873">
    <property type="entry name" value="ACR_tran"/>
    <property type="match status" value="1"/>
</dbReference>
<feature type="transmembrane region" description="Helical" evidence="8">
    <location>
        <begin position="386"/>
        <end position="410"/>
    </location>
</feature>
<dbReference type="SUPFAM" id="SSF82693">
    <property type="entry name" value="Multidrug efflux transporter AcrB pore domain, PN1, PN2, PC1 and PC2 subdomains"/>
    <property type="match status" value="3"/>
</dbReference>
<evidence type="ECO:0000256" key="6">
    <source>
        <dbReference type="ARBA" id="ARBA00022989"/>
    </source>
</evidence>
<dbReference type="InterPro" id="IPR004763">
    <property type="entry name" value="CusA-like"/>
</dbReference>
<feature type="transmembrane region" description="Helical" evidence="8">
    <location>
        <begin position="465"/>
        <end position="491"/>
    </location>
</feature>
<evidence type="ECO:0000256" key="5">
    <source>
        <dbReference type="ARBA" id="ARBA00022692"/>
    </source>
</evidence>
<dbReference type="Gene3D" id="3.30.70.1440">
    <property type="entry name" value="Multidrug efflux transporter AcrB pore domain"/>
    <property type="match status" value="1"/>
</dbReference>
<sequence length="1037" mass="111385">MIDRIIEFCFHKRTLFLVVTVLVAIFGYYSWTQLSIEAYPELGAVTAQVTTQVPGLAAEEIEQQITTPLERALAGTPGLVHMRSSSTFGLSLITLVFKGGSEDYWERQRVMERIAQAQLPPGITPGLDPVSGPAGEIYRYTLESDTQNLMQLSELNTWTVIPALQSVPGVANVDNFGGFTKEFQLVLDPAALLRYGVSVAQVTAAISANTANAGGGRISRGEQSYIVRGIGMVHSLKDLGDIVVTQAHGVPVLVRELGELRYGHQVREGILGKDNNPDTVEGIVDLLKYQNPSKVLVDLHAKVDELNKQLAPQGVKIVPYLDRDDLVQATTDKVFHTVMEGVGLVLIVLILFLGSARAALVTATVIPLSLVTVFILMHLTGMSVNLFSIGAIDFGVIVDGAIVVTEAILLRREAKPHEELAASDVMAATAQVGKPIFFATLIIVTAYLPLFAFEHAEGKLFRPMAFTVGYALLAALLCTITLVPGLAYLALRKPRKPFHNRPLEKLHAGFKSTLGKLLQHLRVAYLATGLALVAVVVLGATLGRAFLPTLDEGSLWLQVQMPSGLSLDEASAMAGDLRRVVRSFPEVSYVVTQLGRNDTGTDPWTPSHVEVAVGLKPYDSWPGHESKDAFVQRFQARLDRELPGMSIGISQPISDGENDMISGAHSALVLYVYGQDFKQMRRLGGQIVDQLKTISGTEAAIFQEPPIPQLVIKADRAAAARYGVNVADISGLIQTAIGGAPITQVYVGDRIYNVTARVSNAVANNVEAIGKLPLTTASGAQIPLSLVAHIGYQTGEGTIAHEGGKRQLSITVENHQLALSKLVDEAQALIAQKLHYDPQTYRLQWAGTFQEAERAQARLIVVLGMVMAIMAVLLLAEFGRLRQSLLVLGVVPLATLGGLIALHVRGETLNIATAVGFIALFGVAVQNGIIMVANINRLRAQGMALASAVVEGAAERFRPVLMTATVASFGMLPAALATGIGTDVQRGLATVVVGGLAIATLLTLYLLPALYYALERWIERKYPPRTASPAPTQGIAH</sequence>
<dbReference type="NCBIfam" id="TIGR00914">
    <property type="entry name" value="2A0601"/>
    <property type="match status" value="1"/>
</dbReference>
<evidence type="ECO:0000256" key="3">
    <source>
        <dbReference type="ARBA" id="ARBA00022448"/>
    </source>
</evidence>
<keyword evidence="4" id="KW-1003">Cell membrane</keyword>
<keyword evidence="10" id="KW-1185">Reference proteome</keyword>
<name>A0ABV4AU16_9GAMM</name>
<dbReference type="InterPro" id="IPR001036">
    <property type="entry name" value="Acrflvin-R"/>
</dbReference>
<feature type="transmembrane region" description="Helical" evidence="8">
    <location>
        <begin position="859"/>
        <end position="878"/>
    </location>
</feature>
<comment type="subcellular location">
    <subcellularLocation>
        <location evidence="1">Cell membrane</location>
        <topology evidence="1">Multi-pass membrane protein</topology>
    </subcellularLocation>
</comment>
<dbReference type="Gene3D" id="1.20.1640.10">
    <property type="entry name" value="Multidrug efflux transporter AcrB transmembrane domain"/>
    <property type="match status" value="2"/>
</dbReference>
<proteinExistence type="inferred from homology"/>
<reference evidence="9 10" key="1">
    <citation type="submission" date="2024-07" db="EMBL/GenBank/DDBJ databases">
        <title>Molecular mechanisms and environmental adaptations of flagellar loss and biofilm growth of Rhodanobacter under environmental stress.</title>
        <authorList>
            <person name="Chen M."/>
        </authorList>
    </citation>
    <scope>NUCLEOTIDE SEQUENCE [LARGE SCALE GENOMIC DNA]</scope>
    <source>
        <strain evidence="9 10">RS22</strain>
    </source>
</reference>
<evidence type="ECO:0000313" key="10">
    <source>
        <dbReference type="Proteomes" id="UP001562159"/>
    </source>
</evidence>
<keyword evidence="6 8" id="KW-1133">Transmembrane helix</keyword>
<feature type="transmembrane region" description="Helical" evidence="8">
    <location>
        <begin position="960"/>
        <end position="981"/>
    </location>
</feature>
<accession>A0ABV4AU16</accession>
<comment type="similarity">
    <text evidence="2">Belongs to the resistance-nodulation-cell division (RND) (TC 2.A.6) family.</text>
</comment>